<feature type="transmembrane region" description="Helical" evidence="5">
    <location>
        <begin position="145"/>
        <end position="168"/>
    </location>
</feature>
<keyword evidence="4 5" id="KW-0472">Membrane</keyword>
<evidence type="ECO:0000256" key="2">
    <source>
        <dbReference type="ARBA" id="ARBA00022692"/>
    </source>
</evidence>
<dbReference type="STRING" id="1314781.A0A165IRN0"/>
<keyword evidence="3 5" id="KW-1133">Transmembrane helix</keyword>
<feature type="transmembrane region" description="Helical" evidence="5">
    <location>
        <begin position="244"/>
        <end position="263"/>
    </location>
</feature>
<feature type="transmembrane region" description="Helical" evidence="5">
    <location>
        <begin position="334"/>
        <end position="354"/>
    </location>
</feature>
<dbReference type="EMBL" id="KV425984">
    <property type="protein sequence ID" value="KZV93780.1"/>
    <property type="molecule type" value="Genomic_DNA"/>
</dbReference>
<dbReference type="InParanoid" id="A0A165IRN0"/>
<evidence type="ECO:0000313" key="8">
    <source>
        <dbReference type="Proteomes" id="UP000077266"/>
    </source>
</evidence>
<dbReference type="InterPro" id="IPR011531">
    <property type="entry name" value="HCO3_transpt-like_TM_dom"/>
</dbReference>
<dbReference type="Pfam" id="PF00955">
    <property type="entry name" value="HCO3_cotransp"/>
    <property type="match status" value="2"/>
</dbReference>
<dbReference type="GO" id="GO:0006820">
    <property type="term" value="P:monoatomic anion transport"/>
    <property type="evidence" value="ECO:0007669"/>
    <property type="project" value="InterPro"/>
</dbReference>
<feature type="transmembrane region" description="Helical" evidence="5">
    <location>
        <begin position="296"/>
        <end position="313"/>
    </location>
</feature>
<feature type="transmembrane region" description="Helical" evidence="5">
    <location>
        <begin position="427"/>
        <end position="451"/>
    </location>
</feature>
<feature type="transmembrane region" description="Helical" evidence="5">
    <location>
        <begin position="57"/>
        <end position="80"/>
    </location>
</feature>
<evidence type="ECO:0000259" key="6">
    <source>
        <dbReference type="Pfam" id="PF00955"/>
    </source>
</evidence>
<dbReference type="OrthoDB" id="1735926at2759"/>
<evidence type="ECO:0000256" key="5">
    <source>
        <dbReference type="SAM" id="Phobius"/>
    </source>
</evidence>
<name>A0A165IRN0_EXIGL</name>
<dbReference type="GO" id="GO:0005452">
    <property type="term" value="F:solute:inorganic anion antiporter activity"/>
    <property type="evidence" value="ECO:0007669"/>
    <property type="project" value="InterPro"/>
</dbReference>
<dbReference type="AlphaFoldDB" id="A0A165IRN0"/>
<reference evidence="7 8" key="1">
    <citation type="journal article" date="2016" name="Mol. Biol. Evol.">
        <title>Comparative Genomics of Early-Diverging Mushroom-Forming Fungi Provides Insights into the Origins of Lignocellulose Decay Capabilities.</title>
        <authorList>
            <person name="Nagy L.G."/>
            <person name="Riley R."/>
            <person name="Tritt A."/>
            <person name="Adam C."/>
            <person name="Daum C."/>
            <person name="Floudas D."/>
            <person name="Sun H."/>
            <person name="Yadav J.S."/>
            <person name="Pangilinan J."/>
            <person name="Larsson K.H."/>
            <person name="Matsuura K."/>
            <person name="Barry K."/>
            <person name="Labutti K."/>
            <person name="Kuo R."/>
            <person name="Ohm R.A."/>
            <person name="Bhattacharya S.S."/>
            <person name="Shirouzu T."/>
            <person name="Yoshinaga Y."/>
            <person name="Martin F.M."/>
            <person name="Grigoriev I.V."/>
            <person name="Hibbett D.S."/>
        </authorList>
    </citation>
    <scope>NUCLEOTIDE SEQUENCE [LARGE SCALE GENOMIC DNA]</scope>
    <source>
        <strain evidence="7 8">HHB12029</strain>
    </source>
</reference>
<dbReference type="FunCoup" id="A0A165IRN0">
    <property type="interactions" value="149"/>
</dbReference>
<feature type="transmembrane region" description="Helical" evidence="5">
    <location>
        <begin position="492"/>
        <end position="518"/>
    </location>
</feature>
<keyword evidence="8" id="KW-1185">Reference proteome</keyword>
<feature type="transmembrane region" description="Helical" evidence="5">
    <location>
        <begin position="101"/>
        <end position="125"/>
    </location>
</feature>
<sequence length="604" mass="67553">MTSTPRTFVDEKHADQRWHERSWAYQLRPFRGMLHDVRRRLPWYLSDWTTAFHKANLYRVLAASLRMFFLNLAPAVSYLLDMNRRTGGTYGINEVLLASALPLVVFSIFSVQPLTIVGVTGLINLFNYTNYDIVTRYEGVDYLQFQAWMLIWAAIFHILGAIFNFCDFTRFITDMTSTTFGLYVGVIYIQKGIELLVFEFSSSAVDGWLAVLVAVLFTVIVYLVERAGQASPVPFWLRKFIWDYGFICGIIFFAGFVHIPGHLKDANLSKLPITKAFFPSTERSWVVPFWELSGKWVAVAIPFGFLLTLLFYFDHNVSSLMAQARHFPVERPAGFHWDFFLLGITTLVSGILGLPAPNGLVPQAPVHTESLSVMKLVQVDGEEREIHTTTSGTGPTQMKVVRTRVVEQRVSHLVMGLLTLGTMTRPLLVVLGLMPRALFAGIFILVGWASIEGNPIIHNSLFLLRERRTVSLDHPLLSVPKKQIAKFLSAQWFVFGASVAISQTVAAIGFPLIFIALIPVRYALLPRWFTERELALLDAPTANAPDVLQSIGGELLEINTDRKLRSGDATPKAPADVEVVAMEDGSMAPVVHSEDVVAGVGSAR</sequence>
<dbReference type="InterPro" id="IPR003020">
    <property type="entry name" value="HCO3_transpt_euk"/>
</dbReference>
<feature type="transmembrane region" description="Helical" evidence="5">
    <location>
        <begin position="180"/>
        <end position="201"/>
    </location>
</feature>
<gene>
    <name evidence="7" type="ORF">EXIGLDRAFT_612554</name>
</gene>
<comment type="subcellular location">
    <subcellularLocation>
        <location evidence="1">Membrane</location>
        <topology evidence="1">Multi-pass membrane protein</topology>
    </subcellularLocation>
</comment>
<dbReference type="PANTHER" id="PTHR11453:SF38">
    <property type="entry name" value="ANION TRANSPORTER (EUROFUNG)"/>
    <property type="match status" value="1"/>
</dbReference>
<protein>
    <recommendedName>
        <fullName evidence="6">Bicarbonate transporter-like transmembrane domain-containing protein</fullName>
    </recommendedName>
</protein>
<dbReference type="GO" id="GO:0046713">
    <property type="term" value="P:borate transport"/>
    <property type="evidence" value="ECO:0007669"/>
    <property type="project" value="TreeGrafter"/>
</dbReference>
<dbReference type="Gene3D" id="1.10.287.570">
    <property type="entry name" value="Helical hairpin bin"/>
    <property type="match status" value="1"/>
</dbReference>
<dbReference type="PANTHER" id="PTHR11453">
    <property type="entry name" value="ANION EXCHANGE PROTEIN"/>
    <property type="match status" value="1"/>
</dbReference>
<evidence type="ECO:0000313" key="7">
    <source>
        <dbReference type="EMBL" id="KZV93780.1"/>
    </source>
</evidence>
<dbReference type="Proteomes" id="UP000077266">
    <property type="component" value="Unassembled WGS sequence"/>
</dbReference>
<dbReference type="GO" id="GO:0005886">
    <property type="term" value="C:plasma membrane"/>
    <property type="evidence" value="ECO:0007669"/>
    <property type="project" value="TreeGrafter"/>
</dbReference>
<organism evidence="7 8">
    <name type="scientific">Exidia glandulosa HHB12029</name>
    <dbReference type="NCBI Taxonomy" id="1314781"/>
    <lineage>
        <taxon>Eukaryota</taxon>
        <taxon>Fungi</taxon>
        <taxon>Dikarya</taxon>
        <taxon>Basidiomycota</taxon>
        <taxon>Agaricomycotina</taxon>
        <taxon>Agaricomycetes</taxon>
        <taxon>Auriculariales</taxon>
        <taxon>Exidiaceae</taxon>
        <taxon>Exidia</taxon>
    </lineage>
</organism>
<dbReference type="GO" id="GO:0050801">
    <property type="term" value="P:monoatomic ion homeostasis"/>
    <property type="evidence" value="ECO:0007669"/>
    <property type="project" value="TreeGrafter"/>
</dbReference>
<evidence type="ECO:0000256" key="1">
    <source>
        <dbReference type="ARBA" id="ARBA00004141"/>
    </source>
</evidence>
<feature type="transmembrane region" description="Helical" evidence="5">
    <location>
        <begin position="207"/>
        <end position="224"/>
    </location>
</feature>
<keyword evidence="2 5" id="KW-0812">Transmembrane</keyword>
<feature type="domain" description="Bicarbonate transporter-like transmembrane" evidence="6">
    <location>
        <begin position="28"/>
        <end position="200"/>
    </location>
</feature>
<proteinExistence type="predicted"/>
<evidence type="ECO:0000256" key="4">
    <source>
        <dbReference type="ARBA" id="ARBA00023136"/>
    </source>
</evidence>
<feature type="domain" description="Bicarbonate transporter-like transmembrane" evidence="6">
    <location>
        <begin position="211"/>
        <end position="540"/>
    </location>
</feature>
<accession>A0A165IRN0</accession>
<evidence type="ECO:0000256" key="3">
    <source>
        <dbReference type="ARBA" id="ARBA00022989"/>
    </source>
</evidence>